<feature type="repeat" description="WD" evidence="3">
    <location>
        <begin position="172"/>
        <end position="213"/>
    </location>
</feature>
<dbReference type="InterPro" id="IPR019775">
    <property type="entry name" value="WD40_repeat_CS"/>
</dbReference>
<name>X6NCF8_RETFI</name>
<feature type="repeat" description="WD" evidence="3">
    <location>
        <begin position="45"/>
        <end position="87"/>
    </location>
</feature>
<keyword evidence="4" id="KW-0282">Flagellum</keyword>
<evidence type="ECO:0000256" key="2">
    <source>
        <dbReference type="ARBA" id="ARBA00022737"/>
    </source>
</evidence>
<keyword evidence="5" id="KW-1185">Reference proteome</keyword>
<dbReference type="PANTHER" id="PTHR14604">
    <property type="entry name" value="WD40 REPEAT PF20"/>
    <property type="match status" value="1"/>
</dbReference>
<reference evidence="4 5" key="1">
    <citation type="journal article" date="2013" name="Curr. Biol.">
        <title>The Genome of the Foraminiferan Reticulomyxa filosa.</title>
        <authorList>
            <person name="Glockner G."/>
            <person name="Hulsmann N."/>
            <person name="Schleicher M."/>
            <person name="Noegel A.A."/>
            <person name="Eichinger L."/>
            <person name="Gallinger C."/>
            <person name="Pawlowski J."/>
            <person name="Sierra R."/>
            <person name="Euteneuer U."/>
            <person name="Pillet L."/>
            <person name="Moustafa A."/>
            <person name="Platzer M."/>
            <person name="Groth M."/>
            <person name="Szafranski K."/>
            <person name="Schliwa M."/>
        </authorList>
    </citation>
    <scope>NUCLEOTIDE SEQUENCE [LARGE SCALE GENOMIC DNA]</scope>
</reference>
<dbReference type="InterPro" id="IPR015943">
    <property type="entry name" value="WD40/YVTN_repeat-like_dom_sf"/>
</dbReference>
<dbReference type="InterPro" id="IPR001680">
    <property type="entry name" value="WD40_rpt"/>
</dbReference>
<dbReference type="CDD" id="cd00200">
    <property type="entry name" value="WD40"/>
    <property type="match status" value="1"/>
</dbReference>
<evidence type="ECO:0000313" key="5">
    <source>
        <dbReference type="Proteomes" id="UP000023152"/>
    </source>
</evidence>
<dbReference type="SMART" id="SM00320">
    <property type="entry name" value="WD40"/>
    <property type="match status" value="6"/>
</dbReference>
<comment type="caution">
    <text evidence="4">The sequence shown here is derived from an EMBL/GenBank/DDBJ whole genome shotgun (WGS) entry which is preliminary data.</text>
</comment>
<dbReference type="EMBL" id="ASPP01009935">
    <property type="protein sequence ID" value="ETO23439.1"/>
    <property type="molecule type" value="Genomic_DNA"/>
</dbReference>
<dbReference type="InterPro" id="IPR050995">
    <property type="entry name" value="WD-F-box_domain-protein"/>
</dbReference>
<dbReference type="InterPro" id="IPR020472">
    <property type="entry name" value="WD40_PAC1"/>
</dbReference>
<dbReference type="OrthoDB" id="538223at2759"/>
<keyword evidence="4" id="KW-0969">Cilium</keyword>
<dbReference type="AlphaFoldDB" id="X6NCF8"/>
<feature type="repeat" description="WD" evidence="3">
    <location>
        <begin position="130"/>
        <end position="171"/>
    </location>
</feature>
<dbReference type="PRINTS" id="PR00320">
    <property type="entry name" value="GPROTEINBRPT"/>
</dbReference>
<feature type="repeat" description="WD" evidence="3">
    <location>
        <begin position="88"/>
        <end position="129"/>
    </location>
</feature>
<dbReference type="PROSITE" id="PS00678">
    <property type="entry name" value="WD_REPEATS_1"/>
    <property type="match status" value="3"/>
</dbReference>
<gene>
    <name evidence="4" type="ORF">RFI_13743</name>
</gene>
<dbReference type="InterPro" id="IPR036322">
    <property type="entry name" value="WD40_repeat_dom_sf"/>
</dbReference>
<dbReference type="SUPFAM" id="SSF50978">
    <property type="entry name" value="WD40 repeat-like"/>
    <property type="match status" value="1"/>
</dbReference>
<dbReference type="PROSITE" id="PS50082">
    <property type="entry name" value="WD_REPEATS_2"/>
    <property type="match status" value="4"/>
</dbReference>
<keyword evidence="1 3" id="KW-0853">WD repeat</keyword>
<evidence type="ECO:0000313" key="4">
    <source>
        <dbReference type="EMBL" id="ETO23439.1"/>
    </source>
</evidence>
<evidence type="ECO:0000256" key="1">
    <source>
        <dbReference type="ARBA" id="ARBA00022574"/>
    </source>
</evidence>
<organism evidence="4 5">
    <name type="scientific">Reticulomyxa filosa</name>
    <dbReference type="NCBI Taxonomy" id="46433"/>
    <lineage>
        <taxon>Eukaryota</taxon>
        <taxon>Sar</taxon>
        <taxon>Rhizaria</taxon>
        <taxon>Retaria</taxon>
        <taxon>Foraminifera</taxon>
        <taxon>Monothalamids</taxon>
        <taxon>Reticulomyxidae</taxon>
        <taxon>Reticulomyxa</taxon>
    </lineage>
</organism>
<evidence type="ECO:0000256" key="3">
    <source>
        <dbReference type="PROSITE-ProRule" id="PRU00221"/>
    </source>
</evidence>
<accession>X6NCF8</accession>
<protein>
    <submittedName>
        <fullName evidence="4">Flagellar WD repeat protein PF20</fullName>
    </submittedName>
</protein>
<dbReference type="PANTHER" id="PTHR14604:SF3">
    <property type="entry name" value="SPERM-ASSOCIATED ANTIGEN 16 PROTEIN"/>
    <property type="match status" value="1"/>
</dbReference>
<dbReference type="OMA" id="FTKGECI"/>
<sequence>KKKKKKKKKKKLIALHPTKDIVATVSDDMSWKLWTVPNGELLMSGEGHKDWISDCQFHPVLGTFLVTASGDKTVKLWDFAKSICVATYEEHTHAVWSACFHHDGEFIASSSMDHTCKLWDVNTGKCRQTYRGHVDSVNFVRFQPLTHNMCTASSDKTVSFWDLKSGLCMQTLYGHHNSVNHLSFNATGEFVVSCDADGIIKMWDIRTIKELYSIDTGKSTNFCSESLLDKNERRIIAASDDGKIKVYETYTQKLLGELASHEEAVSTRFKAPKTLILEQVARTVQDGHRTHKKTNSRESNCSKLYHMYKQYIEADEINFEN</sequence>
<keyword evidence="2" id="KW-0677">Repeat</keyword>
<dbReference type="Proteomes" id="UP000023152">
    <property type="component" value="Unassembled WGS sequence"/>
</dbReference>
<feature type="non-terminal residue" evidence="4">
    <location>
        <position position="1"/>
    </location>
</feature>
<dbReference type="PROSITE" id="PS50294">
    <property type="entry name" value="WD_REPEATS_REGION"/>
    <property type="match status" value="4"/>
</dbReference>
<dbReference type="Pfam" id="PF00400">
    <property type="entry name" value="WD40"/>
    <property type="match status" value="4"/>
</dbReference>
<proteinExistence type="predicted"/>
<keyword evidence="4" id="KW-0966">Cell projection</keyword>
<dbReference type="Gene3D" id="2.130.10.10">
    <property type="entry name" value="YVTN repeat-like/Quinoprotein amine dehydrogenase"/>
    <property type="match status" value="2"/>
</dbReference>